<evidence type="ECO:0000313" key="10">
    <source>
        <dbReference type="EMBL" id="RDI44585.1"/>
    </source>
</evidence>
<accession>A0A370GLJ2</accession>
<gene>
    <name evidence="10" type="ORF">C8D86_10967</name>
</gene>
<comment type="caution">
    <text evidence="10">The sequence shown here is derived from an EMBL/GenBank/DDBJ whole genome shotgun (WGS) entry which is preliminary data.</text>
</comment>
<evidence type="ECO:0000256" key="6">
    <source>
        <dbReference type="ARBA" id="ARBA00023002"/>
    </source>
</evidence>
<sequence>MDAVCETGFGVAVLKKEYDIVIVGGGIVGSALAAMLAQQTALSVAVLEAQPSISAWSASAYSHRVSAITLASQRIFQALDVWEAIRQKRVSPFNGIQVWDAKGKGEIEFYSREIAEPLLGFIIENSAMQSALIEKIQHRTQVDFIYSVNLAEIVDGESGIELIADNGGRFSTRLAVAADGASSWLRSRAGIEVEKYDYEQHAIVATVHTALPHQDIARQVFLETGPLAFLPLCPSHACSIVWSLPVEEAKYQLSLDDESFKQVLAQAFDHRLGDILSLERRYALPLYRQQTRQYIRQHVALVGDAAHTVHPLAGQGVNMGLLDAASLAEIIIDAHQQRRNFASFANLRRYERWRKADNLAMLAGVDMIKNLFASDKKTVRSLRSFGLSMTNYLQWIKNGFTRYAVGDRGGLPRIAT</sequence>
<evidence type="ECO:0000256" key="7">
    <source>
        <dbReference type="ARBA" id="ARBA00023033"/>
    </source>
</evidence>
<protein>
    <submittedName>
        <fullName evidence="10">2-octaprenyl-6-methoxyphenol hydroxylase /2-octaprenyl-3-methyl-6-methoxy-1,4-benzoquinol hydroxylase</fullName>
    </submittedName>
</protein>
<evidence type="ECO:0000256" key="8">
    <source>
        <dbReference type="ARBA" id="ARBA00065734"/>
    </source>
</evidence>
<dbReference type="NCBIfam" id="TIGR01988">
    <property type="entry name" value="Ubi-OHases"/>
    <property type="match status" value="1"/>
</dbReference>
<evidence type="ECO:0000259" key="9">
    <source>
        <dbReference type="Pfam" id="PF01494"/>
    </source>
</evidence>
<dbReference type="InterPro" id="IPR002938">
    <property type="entry name" value="FAD-bd"/>
</dbReference>
<keyword evidence="4" id="KW-0285">Flavoprotein</keyword>
<evidence type="ECO:0000256" key="2">
    <source>
        <dbReference type="ARBA" id="ARBA00004749"/>
    </source>
</evidence>
<dbReference type="InterPro" id="IPR051205">
    <property type="entry name" value="UbiH/COQ6_monooxygenase"/>
</dbReference>
<dbReference type="FunFam" id="3.50.50.60:FF:000021">
    <property type="entry name" value="Ubiquinone biosynthesis monooxygenase COQ6"/>
    <property type="match status" value="1"/>
</dbReference>
<dbReference type="GO" id="GO:0006744">
    <property type="term" value="P:ubiquinone biosynthetic process"/>
    <property type="evidence" value="ECO:0007669"/>
    <property type="project" value="UniProtKB-UniPathway"/>
</dbReference>
<dbReference type="InterPro" id="IPR010971">
    <property type="entry name" value="UbiH/COQ6"/>
</dbReference>
<dbReference type="AlphaFoldDB" id="A0A370GLJ2"/>
<keyword evidence="5" id="KW-0274">FAD</keyword>
<evidence type="ECO:0000256" key="1">
    <source>
        <dbReference type="ARBA" id="ARBA00001974"/>
    </source>
</evidence>
<dbReference type="GO" id="GO:0019168">
    <property type="term" value="F:2-polyprenylphenol 6-hydroxylase activity"/>
    <property type="evidence" value="ECO:0007669"/>
    <property type="project" value="TreeGrafter"/>
</dbReference>
<dbReference type="PROSITE" id="PS01304">
    <property type="entry name" value="UBIH"/>
    <property type="match status" value="1"/>
</dbReference>
<keyword evidence="11" id="KW-1185">Reference proteome</keyword>
<dbReference type="Gene3D" id="3.50.50.60">
    <property type="entry name" value="FAD/NAD(P)-binding domain"/>
    <property type="match status" value="2"/>
</dbReference>
<dbReference type="OrthoDB" id="9769565at2"/>
<organism evidence="10 11">
    <name type="scientific">Aquicella lusitana</name>
    <dbReference type="NCBI Taxonomy" id="254246"/>
    <lineage>
        <taxon>Bacteria</taxon>
        <taxon>Pseudomonadati</taxon>
        <taxon>Pseudomonadota</taxon>
        <taxon>Gammaproteobacteria</taxon>
        <taxon>Legionellales</taxon>
        <taxon>Coxiellaceae</taxon>
        <taxon>Aquicella</taxon>
    </lineage>
</organism>
<comment type="subunit">
    <text evidence="8">Component of the Ubi complex metabolon, which regroups five ubiquinone biosynthesis proteins (UbiE, UbiF, UbiG, UbiH and UbiI) and two accessory factors (UbiK and the lipid-binding protein UbiJ).</text>
</comment>
<proteinExistence type="inferred from homology"/>
<comment type="pathway">
    <text evidence="2">Cofactor biosynthesis; ubiquinone biosynthesis.</text>
</comment>
<keyword evidence="6" id="KW-0560">Oxidoreductase</keyword>
<dbReference type="UniPathway" id="UPA00232"/>
<dbReference type="SUPFAM" id="SSF51905">
    <property type="entry name" value="FAD/NAD(P)-binding domain"/>
    <property type="match status" value="1"/>
</dbReference>
<name>A0A370GLJ2_9COXI</name>
<dbReference type="Proteomes" id="UP000254720">
    <property type="component" value="Unassembled WGS sequence"/>
</dbReference>
<dbReference type="PANTHER" id="PTHR43876">
    <property type="entry name" value="UBIQUINONE BIOSYNTHESIS MONOOXYGENASE COQ6, MITOCHONDRIAL"/>
    <property type="match status" value="1"/>
</dbReference>
<comment type="similarity">
    <text evidence="3">Belongs to the UbiH/COQ6 family.</text>
</comment>
<comment type="cofactor">
    <cofactor evidence="1">
        <name>FAD</name>
        <dbReference type="ChEBI" id="CHEBI:57692"/>
    </cofactor>
</comment>
<keyword evidence="7" id="KW-0503">Monooxygenase</keyword>
<evidence type="ECO:0000256" key="4">
    <source>
        <dbReference type="ARBA" id="ARBA00022630"/>
    </source>
</evidence>
<evidence type="ECO:0000256" key="3">
    <source>
        <dbReference type="ARBA" id="ARBA00005349"/>
    </source>
</evidence>
<dbReference type="PANTHER" id="PTHR43876:SF7">
    <property type="entry name" value="UBIQUINONE BIOSYNTHESIS MONOOXYGENASE COQ6, MITOCHONDRIAL"/>
    <property type="match status" value="1"/>
</dbReference>
<dbReference type="GO" id="GO:0071949">
    <property type="term" value="F:FAD binding"/>
    <property type="evidence" value="ECO:0007669"/>
    <property type="project" value="InterPro"/>
</dbReference>
<dbReference type="GO" id="GO:0110142">
    <property type="term" value="C:ubiquinone biosynthesis complex"/>
    <property type="evidence" value="ECO:0007669"/>
    <property type="project" value="UniProtKB-ARBA"/>
</dbReference>
<evidence type="ECO:0000313" key="11">
    <source>
        <dbReference type="Proteomes" id="UP000254720"/>
    </source>
</evidence>
<feature type="domain" description="FAD-binding" evidence="9">
    <location>
        <begin position="17"/>
        <end position="337"/>
    </location>
</feature>
<dbReference type="EMBL" id="QQAX01000009">
    <property type="protein sequence ID" value="RDI44585.1"/>
    <property type="molecule type" value="Genomic_DNA"/>
</dbReference>
<dbReference type="PRINTS" id="PR00420">
    <property type="entry name" value="RNGMNOXGNASE"/>
</dbReference>
<dbReference type="Pfam" id="PF01494">
    <property type="entry name" value="FAD_binding_3"/>
    <property type="match status" value="1"/>
</dbReference>
<evidence type="ECO:0000256" key="5">
    <source>
        <dbReference type="ARBA" id="ARBA00022827"/>
    </source>
</evidence>
<reference evidence="10 11" key="1">
    <citation type="submission" date="2018-07" db="EMBL/GenBank/DDBJ databases">
        <title>Genomic Encyclopedia of Type Strains, Phase IV (KMG-IV): sequencing the most valuable type-strain genomes for metagenomic binning, comparative biology and taxonomic classification.</title>
        <authorList>
            <person name="Goeker M."/>
        </authorList>
    </citation>
    <scope>NUCLEOTIDE SEQUENCE [LARGE SCALE GENOMIC DNA]</scope>
    <source>
        <strain evidence="10 11">DSM 16500</strain>
    </source>
</reference>
<dbReference type="InterPro" id="IPR036188">
    <property type="entry name" value="FAD/NAD-bd_sf"/>
</dbReference>
<dbReference type="InterPro" id="IPR018168">
    <property type="entry name" value="Ubi_Hdrlase_CS"/>
</dbReference>